<keyword evidence="2" id="KW-1185">Reference proteome</keyword>
<organism evidence="1 2">
    <name type="scientific">Pedobacter steynii</name>
    <dbReference type="NCBI Taxonomy" id="430522"/>
    <lineage>
        <taxon>Bacteria</taxon>
        <taxon>Pseudomonadati</taxon>
        <taxon>Bacteroidota</taxon>
        <taxon>Sphingobacteriia</taxon>
        <taxon>Sphingobacteriales</taxon>
        <taxon>Sphingobacteriaceae</taxon>
        <taxon>Pedobacter</taxon>
    </lineage>
</organism>
<reference evidence="2" key="1">
    <citation type="submission" date="2016-10" db="EMBL/GenBank/DDBJ databases">
        <authorList>
            <person name="Varghese N."/>
            <person name="Submissions S."/>
        </authorList>
    </citation>
    <scope>NUCLEOTIDE SEQUENCE [LARGE SCALE GENOMIC DNA]</scope>
    <source>
        <strain evidence="2">DSM 19110</strain>
    </source>
</reference>
<name>A0A1G9LAZ8_9SPHI</name>
<dbReference type="EMBL" id="FNGY01000001">
    <property type="protein sequence ID" value="SDL59006.1"/>
    <property type="molecule type" value="Genomic_DNA"/>
</dbReference>
<gene>
    <name evidence="1" type="ORF">SAMN05421820_101829</name>
</gene>
<evidence type="ECO:0000313" key="1">
    <source>
        <dbReference type="EMBL" id="SDL59006.1"/>
    </source>
</evidence>
<protein>
    <submittedName>
        <fullName evidence="1">Uncharacterized protein</fullName>
    </submittedName>
</protein>
<evidence type="ECO:0000313" key="2">
    <source>
        <dbReference type="Proteomes" id="UP000183200"/>
    </source>
</evidence>
<dbReference type="OrthoDB" id="646919at2"/>
<dbReference type="RefSeq" id="WP_074604818.1">
    <property type="nucleotide sequence ID" value="NZ_FNGY01000001.1"/>
</dbReference>
<accession>A0A1G9LAZ8</accession>
<dbReference type="Proteomes" id="UP000183200">
    <property type="component" value="Unassembled WGS sequence"/>
</dbReference>
<proteinExistence type="predicted"/>
<dbReference type="AlphaFoldDB" id="A0A1G9LAZ8"/>
<sequence>MSFDSRKYHFYLLFADTTKGKEPWTKNEWTKNIQPLFDKIIKHSSYYDKTGLGVHAHTPRPNSEYYDEMKFGKLRWNEKSFEKWTFGDEEKERQLDCLDCWTPMRTVCEKIDSAPDIYFSIWNEQNHPKKEKIKFDFLMVVAIAEELNYKGTDDIRELSKILNAKKTVYKYRRWGSVHDPEKNAQWSFINSIQDTTSFGIYRAETLDIHDTKFDDLKFEPYWTTIYGS</sequence>